<evidence type="ECO:0000256" key="1">
    <source>
        <dbReference type="ARBA" id="ARBA00004714"/>
    </source>
</evidence>
<reference evidence="7 8" key="1">
    <citation type="journal article" date="2024" name="Proc. Natl. Acad. Sci. U.S.A.">
        <title>The genetic regulatory architecture and epigenomic basis for age-related changes in rattlesnake venom.</title>
        <authorList>
            <person name="Hogan M.P."/>
            <person name="Holding M.L."/>
            <person name="Nystrom G.S."/>
            <person name="Colston T.J."/>
            <person name="Bartlett D.A."/>
            <person name="Mason A.J."/>
            <person name="Ellsworth S.A."/>
            <person name="Rautsaw R.M."/>
            <person name="Lawrence K.C."/>
            <person name="Strickland J.L."/>
            <person name="He B."/>
            <person name="Fraser P."/>
            <person name="Margres M.J."/>
            <person name="Gilbert D.M."/>
            <person name="Gibbs H.L."/>
            <person name="Parkinson C.L."/>
            <person name="Rokyta D.R."/>
        </authorList>
    </citation>
    <scope>NUCLEOTIDE SEQUENCE [LARGE SCALE GENOMIC DNA]</scope>
    <source>
        <strain evidence="7">DRR0105</strain>
    </source>
</reference>
<dbReference type="SUPFAM" id="SSF51569">
    <property type="entry name" value="Aldolase"/>
    <property type="match status" value="1"/>
</dbReference>
<comment type="caution">
    <text evidence="7">The sequence shown here is derived from an EMBL/GenBank/DDBJ whole genome shotgun (WGS) entry which is preliminary data.</text>
</comment>
<evidence type="ECO:0000313" key="7">
    <source>
        <dbReference type="EMBL" id="KAK9411240.1"/>
    </source>
</evidence>
<evidence type="ECO:0000256" key="6">
    <source>
        <dbReference type="SAM" id="MobiDB-lite"/>
    </source>
</evidence>
<feature type="region of interest" description="Disordered" evidence="6">
    <location>
        <begin position="1"/>
        <end position="20"/>
    </location>
</feature>
<dbReference type="Pfam" id="PF00274">
    <property type="entry name" value="Glycolytic"/>
    <property type="match status" value="1"/>
</dbReference>
<protein>
    <recommendedName>
        <fullName evidence="3">fructose-bisphosphate aldolase</fullName>
        <ecNumber evidence="3">4.1.2.13</ecNumber>
    </recommendedName>
</protein>
<keyword evidence="8" id="KW-1185">Reference proteome</keyword>
<evidence type="ECO:0000313" key="8">
    <source>
        <dbReference type="Proteomes" id="UP001474421"/>
    </source>
</evidence>
<gene>
    <name evidence="7" type="ORF">NXF25_002415</name>
</gene>
<evidence type="ECO:0000256" key="4">
    <source>
        <dbReference type="ARBA" id="ARBA00023152"/>
    </source>
</evidence>
<dbReference type="GO" id="GO:0004332">
    <property type="term" value="F:fructose-bisphosphate aldolase activity"/>
    <property type="evidence" value="ECO:0007669"/>
    <property type="project" value="UniProtKB-EC"/>
</dbReference>
<evidence type="ECO:0000256" key="2">
    <source>
        <dbReference type="ARBA" id="ARBA00010387"/>
    </source>
</evidence>
<proteinExistence type="inferred from homology"/>
<evidence type="ECO:0000256" key="5">
    <source>
        <dbReference type="ARBA" id="ARBA00023239"/>
    </source>
</evidence>
<accession>A0AAW1CBV8</accession>
<dbReference type="Proteomes" id="UP001474421">
    <property type="component" value="Unassembled WGS sequence"/>
</dbReference>
<keyword evidence="4" id="KW-0324">Glycolysis</keyword>
<dbReference type="GO" id="GO:0006096">
    <property type="term" value="P:glycolytic process"/>
    <property type="evidence" value="ECO:0007669"/>
    <property type="project" value="UniProtKB-KW"/>
</dbReference>
<evidence type="ECO:0000256" key="3">
    <source>
        <dbReference type="ARBA" id="ARBA00013068"/>
    </source>
</evidence>
<dbReference type="AlphaFoldDB" id="A0AAW1CBV8"/>
<dbReference type="PANTHER" id="PTHR11627">
    <property type="entry name" value="FRUCTOSE-BISPHOSPHATE ALDOLASE"/>
    <property type="match status" value="1"/>
</dbReference>
<dbReference type="EMBL" id="JAOTOJ010000001">
    <property type="protein sequence ID" value="KAK9411240.1"/>
    <property type="molecule type" value="Genomic_DNA"/>
</dbReference>
<comment type="pathway">
    <text evidence="1">Carbohydrate degradation; glycolysis; D-glyceraldehyde 3-phosphate and glycerone phosphate from D-glucose: step 4/4.</text>
</comment>
<dbReference type="EC" id="4.1.2.13" evidence="3"/>
<keyword evidence="5" id="KW-0456">Lyase</keyword>
<comment type="similarity">
    <text evidence="2">Belongs to the class I fructose-bisphosphate aldolase family.</text>
</comment>
<sequence length="159" mass="17229">MGSRRRPRKGMGDMLQGGGPAQESVGFSCITKYEEIPFTAVAALCCSAPPCASSSAWHPLPSGGQSKEETSISWDALNQCPLHKPWAVTFSDHRALQASALKAWNSKKENRKNAQEEDIRCALDSGLACQASSGQRQLLICSQNTKMFSRAEKSHSQTS</sequence>
<organism evidence="7 8">
    <name type="scientific">Crotalus adamanteus</name>
    <name type="common">Eastern diamondback rattlesnake</name>
    <dbReference type="NCBI Taxonomy" id="8729"/>
    <lineage>
        <taxon>Eukaryota</taxon>
        <taxon>Metazoa</taxon>
        <taxon>Chordata</taxon>
        <taxon>Craniata</taxon>
        <taxon>Vertebrata</taxon>
        <taxon>Euteleostomi</taxon>
        <taxon>Lepidosauria</taxon>
        <taxon>Squamata</taxon>
        <taxon>Bifurcata</taxon>
        <taxon>Unidentata</taxon>
        <taxon>Episquamata</taxon>
        <taxon>Toxicofera</taxon>
        <taxon>Serpentes</taxon>
        <taxon>Colubroidea</taxon>
        <taxon>Viperidae</taxon>
        <taxon>Crotalinae</taxon>
        <taxon>Crotalus</taxon>
    </lineage>
</organism>
<dbReference type="Gene3D" id="3.20.20.70">
    <property type="entry name" value="Aldolase class I"/>
    <property type="match status" value="1"/>
</dbReference>
<name>A0AAW1CBV8_CROAD</name>
<dbReference type="InterPro" id="IPR013785">
    <property type="entry name" value="Aldolase_TIM"/>
</dbReference>
<dbReference type="InterPro" id="IPR000741">
    <property type="entry name" value="FBA_I"/>
</dbReference>